<feature type="domain" description="Regulatory protein YycH-like" evidence="2">
    <location>
        <begin position="41"/>
        <end position="277"/>
    </location>
</feature>
<keyword evidence="4" id="KW-1185">Reference proteome</keyword>
<evidence type="ECO:0000313" key="4">
    <source>
        <dbReference type="Proteomes" id="UP000467132"/>
    </source>
</evidence>
<reference evidence="3 4" key="1">
    <citation type="submission" date="2018-08" db="EMBL/GenBank/DDBJ databases">
        <title>Murine metabolic-syndrome-specific gut microbial biobank.</title>
        <authorList>
            <person name="Liu C."/>
        </authorList>
    </citation>
    <scope>NUCLEOTIDE SEQUENCE [LARGE SCALE GENOMIC DNA]</scope>
    <source>
        <strain evidence="3 4">583</strain>
    </source>
</reference>
<dbReference type="EMBL" id="QXXA01000006">
    <property type="protein sequence ID" value="NBI06545.1"/>
    <property type="molecule type" value="Genomic_DNA"/>
</dbReference>
<sequence length="287" mass="34035">MFKMDWSKAKKIMIIAFIVVNVALLSTIIGNDIRSRDYITTEQDVKERLKKINVDIKTDIPKSTPNIQMLEVEYQSYDKINSKLDIARKFINSSNLLELAKIDERKNSIIFESEHERFKILKDRKIVYEYKSYERSAPVKYDYHEVASNFLEDKGFKTSDYKLTKLEKNNDIVNLTYTKEYQDTMVEKSYMKFTIRNARVIKFERLWLNTIKEKENNIKLRPATDSLLKLLSVEGIRNKTIKNIVACYYFDPNNTDVFEFDEFKSGDAFPAWKVEFTDGIIKYLYEE</sequence>
<organism evidence="3 4">
    <name type="scientific">Senegalia massiliensis</name>
    <dbReference type="NCBI Taxonomy" id="1720316"/>
    <lineage>
        <taxon>Bacteria</taxon>
        <taxon>Bacillati</taxon>
        <taxon>Bacillota</taxon>
        <taxon>Clostridia</taxon>
        <taxon>Eubacteriales</taxon>
        <taxon>Clostridiaceae</taxon>
        <taxon>Senegalia</taxon>
    </lineage>
</organism>
<keyword evidence="1" id="KW-0472">Membrane</keyword>
<dbReference type="InterPro" id="IPR018604">
    <property type="entry name" value="YycI-like"/>
</dbReference>
<name>A0A845QVJ4_9CLOT</name>
<protein>
    <recommendedName>
        <fullName evidence="2">Regulatory protein YycH-like domain-containing protein</fullName>
    </recommendedName>
</protein>
<dbReference type="AlphaFoldDB" id="A0A845QVJ4"/>
<dbReference type="GO" id="GO:0016020">
    <property type="term" value="C:membrane"/>
    <property type="evidence" value="ECO:0007669"/>
    <property type="project" value="InterPro"/>
</dbReference>
<feature type="transmembrane region" description="Helical" evidence="1">
    <location>
        <begin position="12"/>
        <end position="30"/>
    </location>
</feature>
<accession>A0A845QVJ4</accession>
<evidence type="ECO:0000259" key="2">
    <source>
        <dbReference type="Pfam" id="PF09648"/>
    </source>
</evidence>
<gene>
    <name evidence="3" type="ORF">D3Z33_06665</name>
</gene>
<keyword evidence="1" id="KW-1133">Transmembrane helix</keyword>
<dbReference type="Pfam" id="PF09648">
    <property type="entry name" value="YycI"/>
    <property type="match status" value="1"/>
</dbReference>
<proteinExistence type="predicted"/>
<comment type="caution">
    <text evidence="3">The sequence shown here is derived from an EMBL/GenBank/DDBJ whole genome shotgun (WGS) entry which is preliminary data.</text>
</comment>
<evidence type="ECO:0000313" key="3">
    <source>
        <dbReference type="EMBL" id="NBI06545.1"/>
    </source>
</evidence>
<evidence type="ECO:0000256" key="1">
    <source>
        <dbReference type="SAM" id="Phobius"/>
    </source>
</evidence>
<keyword evidence="1" id="KW-0812">Transmembrane</keyword>
<dbReference type="Proteomes" id="UP000467132">
    <property type="component" value="Unassembled WGS sequence"/>
</dbReference>